<feature type="compositionally biased region" description="Gly residues" evidence="2">
    <location>
        <begin position="16"/>
        <end position="29"/>
    </location>
</feature>
<keyword evidence="1" id="KW-0597">Phosphoprotein</keyword>
<evidence type="ECO:0000313" key="6">
    <source>
        <dbReference type="Proteomes" id="UP000585614"/>
    </source>
</evidence>
<dbReference type="PANTHER" id="PTHR14972">
    <property type="entry name" value="AGAP011572-PA"/>
    <property type="match status" value="1"/>
</dbReference>
<dbReference type="Proteomes" id="UP000585614">
    <property type="component" value="Unassembled WGS sequence"/>
</dbReference>
<sequence length="591" mass="62091">MSQRVRRNGSPTPAGSLGGGAVGTPGGAGSRLQPMRATVPFQLKQQQQHGSPTRNNGGGGGGGNNNSGCCGGAPGPSGGGGSSGGGPRTASRSTSPTRGSGGAAARTSPTVATQTGASATSTRGTSPTRGAAAGARGSPPRPQPPPPLLGTVSSPCSSPTHLWTGEVSLAPPPARVRHRRRSPEQSRCSPERRSPSAPVCKAGDKTRPPSSSPSAIIRRTSSLDTLAAPYLAGHWPRESHGQAAPCMRDKATQTESAWAEEYSEKKKGSHKRSASWGSTDQLKEIAKLRQQLQRSKHSSRHHRDKERQSPFHGNHAAINQCQAPVPKSALIPVIPITKSTGSRFRNSVEGLNQEIEIIIKETGEKEEQLIPQDIPDGHRAPPPLVQRSSSTRSIDTQTPGGADRGSNNSSRSQSVSPTSFLTISNEGSEESPCSADDLLGDPRDKENGNNSPLPKYATSPKPNNSYMFKREPPEGCERVKVFEECSPKQLHEIPAFYCPDKNKVNFIPKSGSAFCLVSILKPLLPTPDLTLKGSGHSLTVTTGMTTTLLQPIAVASLSTNTEQDRVSRGTSTVMPSASLLTPPDPIEEAEG</sequence>
<feature type="compositionally biased region" description="Gly residues" evidence="2">
    <location>
        <begin position="56"/>
        <end position="87"/>
    </location>
</feature>
<dbReference type="Proteomes" id="UP000472240">
    <property type="component" value="Chromosome 8"/>
</dbReference>
<reference evidence="4 5" key="3">
    <citation type="submission" date="2018-12" db="EMBL/GenBank/DDBJ databases">
        <title>G10K-VGP greater horseshoe bat female genome, primary haplotype.</title>
        <authorList>
            <person name="Teeling E."/>
            <person name="Myers G."/>
            <person name="Vernes S."/>
            <person name="Pippel M."/>
            <person name="Winkler S."/>
            <person name="Fedrigo O."/>
            <person name="Rhie A."/>
            <person name="Koren S."/>
            <person name="Phillippy A."/>
            <person name="Lewin H."/>
            <person name="Damas J."/>
            <person name="Howe K."/>
            <person name="Mountcastle J."/>
            <person name="Jarvis E.D."/>
        </authorList>
    </citation>
    <scope>NUCLEOTIDE SEQUENCE [LARGE SCALE GENOMIC DNA]</scope>
</reference>
<feature type="compositionally biased region" description="Low complexity" evidence="2">
    <location>
        <begin position="88"/>
        <end position="138"/>
    </location>
</feature>
<dbReference type="InterPro" id="IPR026642">
    <property type="entry name" value="Glcci1/FAM117"/>
</dbReference>
<feature type="compositionally biased region" description="Polar residues" evidence="2">
    <location>
        <begin position="568"/>
        <end position="579"/>
    </location>
</feature>
<dbReference type="GeneID" id="117026241"/>
<protein>
    <submittedName>
        <fullName evidence="3 4">Family with sequence similarity 117 member B</fullName>
    </submittedName>
</protein>
<dbReference type="OMA" id="PREIPQF"/>
<dbReference type="EMBL" id="JACAGC010000006">
    <property type="protein sequence ID" value="KAF6361422.1"/>
    <property type="molecule type" value="Genomic_DNA"/>
</dbReference>
<reference evidence="3 6" key="4">
    <citation type="journal article" date="2020" name="Nature">
        <title>Six reference-quality genomes reveal evolution of bat adaptations.</title>
        <authorList>
            <person name="Jebb D."/>
            <person name="Huang Z."/>
            <person name="Pippel M."/>
            <person name="Hughes G.M."/>
            <person name="Lavrichenko K."/>
            <person name="Devanna P."/>
            <person name="Winkler S."/>
            <person name="Jermiin L.S."/>
            <person name="Skirmuntt E.C."/>
            <person name="Katzourakis A."/>
            <person name="Burkitt-Gray L."/>
            <person name="Ray D.A."/>
            <person name="Sullivan K.A.M."/>
            <person name="Roscito J.G."/>
            <person name="Kirilenko B.M."/>
            <person name="Davalos L.M."/>
            <person name="Corthals A.P."/>
            <person name="Power M.L."/>
            <person name="Jones G."/>
            <person name="Ransome R.D."/>
            <person name="Dechmann D.K.N."/>
            <person name="Locatelli A.G."/>
            <person name="Puechmaille S.J."/>
            <person name="Fedrigo O."/>
            <person name="Jarvis E.D."/>
            <person name="Hiller M."/>
            <person name="Vernes S.C."/>
            <person name="Myers E.W."/>
            <person name="Teeling E.C."/>
        </authorList>
    </citation>
    <scope>NUCLEOTIDE SEQUENCE [LARGE SCALE GENOMIC DNA]</scope>
    <source>
        <strain evidence="3">MRhiFer1</strain>
        <tissue evidence="3">Lung</tissue>
    </source>
</reference>
<evidence type="ECO:0000256" key="1">
    <source>
        <dbReference type="ARBA" id="ARBA00022553"/>
    </source>
</evidence>
<name>A0A671F805_RHIFE</name>
<feature type="region of interest" description="Disordered" evidence="2">
    <location>
        <begin position="234"/>
        <end position="312"/>
    </location>
</feature>
<accession>A0A671F805</accession>
<dbReference type="KEGG" id="rfq:117026241"/>
<reference evidence="4" key="5">
    <citation type="submission" date="2025-05" db="UniProtKB">
        <authorList>
            <consortium name="Ensembl"/>
        </authorList>
    </citation>
    <scope>IDENTIFICATION</scope>
</reference>
<reference evidence="4 5" key="2">
    <citation type="journal article" date="2018" name="Annu Rev Anim Biosci">
        <title>Bat Biology, Genomes, and the Bat1K Project: To Generate Chromosome-Level Genomes for All Living Bat Species.</title>
        <authorList>
            <person name="Teeling E.C."/>
            <person name="Vernes S.C."/>
            <person name="Davalos L.M."/>
            <person name="Ray D.A."/>
            <person name="Gilbert M.T.P."/>
            <person name="Myers E."/>
        </authorList>
    </citation>
    <scope>NUCLEOTIDE SEQUENCE</scope>
</reference>
<proteinExistence type="predicted"/>
<keyword evidence="5" id="KW-1185">Reference proteome</keyword>
<feature type="compositionally biased region" description="Low complexity" evidence="2">
    <location>
        <begin position="406"/>
        <end position="419"/>
    </location>
</feature>
<dbReference type="OrthoDB" id="10037581at2759"/>
<evidence type="ECO:0000256" key="2">
    <source>
        <dbReference type="SAM" id="MobiDB-lite"/>
    </source>
</evidence>
<feature type="region of interest" description="Disordered" evidence="2">
    <location>
        <begin position="1"/>
        <end position="221"/>
    </location>
</feature>
<dbReference type="CTD" id="150864"/>
<evidence type="ECO:0000313" key="4">
    <source>
        <dbReference type="Ensembl" id="ENSRFEP00010021846.1"/>
    </source>
</evidence>
<feature type="compositionally biased region" description="Pro residues" evidence="2">
    <location>
        <begin position="139"/>
        <end position="148"/>
    </location>
</feature>
<evidence type="ECO:0000313" key="5">
    <source>
        <dbReference type="Proteomes" id="UP000472240"/>
    </source>
</evidence>
<reference evidence="4 5" key="1">
    <citation type="journal article" date="2015" name="Annu Rev Anim Biosci">
        <title>The Genome 10K Project: a way forward.</title>
        <authorList>
            <person name="Koepfli K.P."/>
            <person name="Paten B."/>
            <person name="O'Brien S.J."/>
            <person name="Koepfli K.P."/>
            <person name="Paten B."/>
            <person name="Antunes A."/>
            <person name="Belov K."/>
            <person name="Bustamante C."/>
            <person name="Castoe T.A."/>
            <person name="Clawson H."/>
            <person name="Crawford A.J."/>
            <person name="Diekhans M."/>
            <person name="Distel D."/>
            <person name="Durbin R."/>
            <person name="Earl D."/>
            <person name="Fujita M.K."/>
            <person name="Gamble T."/>
            <person name="Georges A."/>
            <person name="Gemmell N."/>
            <person name="Gilbert M.T."/>
            <person name="Graves J.M."/>
            <person name="Green R.E."/>
            <person name="Hickey G."/>
            <person name="Jarvis E.D."/>
            <person name="Johnson W."/>
            <person name="Komissarov A."/>
            <person name="Korf I."/>
            <person name="Kuhn R."/>
            <person name="Larkin D.M."/>
            <person name="Lewin H."/>
            <person name="Lopez J.V."/>
            <person name="Ma J."/>
            <person name="Marques-Bonet T."/>
            <person name="Miller W."/>
            <person name="Murphy R."/>
            <person name="Pevzner P."/>
            <person name="Shapiro B."/>
            <person name="Steiner C."/>
            <person name="Tamazian G."/>
            <person name="Venkatesh B."/>
            <person name="Wang J."/>
            <person name="Wayne R."/>
            <person name="Wiley E."/>
            <person name="Yang H."/>
            <person name="Zhang G."/>
            <person name="Haussler D."/>
            <person name="Ryder O."/>
            <person name="O'Brien S.J."/>
        </authorList>
    </citation>
    <scope>NUCLEOTIDE SEQUENCE</scope>
</reference>
<feature type="compositionally biased region" description="Low complexity" evidence="2">
    <location>
        <begin position="208"/>
        <end position="221"/>
    </location>
</feature>
<dbReference type="Pfam" id="PF15388">
    <property type="entry name" value="FAM117"/>
    <property type="match status" value="1"/>
</dbReference>
<evidence type="ECO:0000313" key="3">
    <source>
        <dbReference type="EMBL" id="KAF6361422.1"/>
    </source>
</evidence>
<dbReference type="RefSeq" id="XP_032968748.1">
    <property type="nucleotide sequence ID" value="XM_033112857.1"/>
</dbReference>
<dbReference type="GeneTree" id="ENSGT00950000183046"/>
<dbReference type="Ensembl" id="ENSRFET00010023775.1">
    <property type="protein sequence ID" value="ENSRFEP00010021846.1"/>
    <property type="gene ID" value="ENSRFEG00010014554.1"/>
</dbReference>
<dbReference type="PANTHER" id="PTHR14972:SF6">
    <property type="entry name" value="PROTEIN FAM117B"/>
    <property type="match status" value="1"/>
</dbReference>
<feature type="region of interest" description="Disordered" evidence="2">
    <location>
        <begin position="558"/>
        <end position="591"/>
    </location>
</feature>
<feature type="compositionally biased region" description="Basic residues" evidence="2">
    <location>
        <begin position="294"/>
        <end position="304"/>
    </location>
</feature>
<feature type="region of interest" description="Disordered" evidence="2">
    <location>
        <begin position="372"/>
        <end position="471"/>
    </location>
</feature>
<gene>
    <name evidence="4" type="primary">FAM117B</name>
    <name evidence="3" type="ORF">mRhiFer1_004813</name>
</gene>
<feature type="compositionally biased region" description="Polar residues" evidence="2">
    <location>
        <begin position="152"/>
        <end position="161"/>
    </location>
</feature>
<feature type="compositionally biased region" description="Polar residues" evidence="2">
    <location>
        <begin position="386"/>
        <end position="399"/>
    </location>
</feature>
<dbReference type="AlphaFoldDB" id="A0A671F805"/>
<organism evidence="4 5">
    <name type="scientific">Rhinolophus ferrumequinum</name>
    <name type="common">Greater horseshoe bat</name>
    <dbReference type="NCBI Taxonomy" id="59479"/>
    <lineage>
        <taxon>Eukaryota</taxon>
        <taxon>Metazoa</taxon>
        <taxon>Chordata</taxon>
        <taxon>Craniata</taxon>
        <taxon>Vertebrata</taxon>
        <taxon>Euteleostomi</taxon>
        <taxon>Mammalia</taxon>
        <taxon>Eutheria</taxon>
        <taxon>Laurasiatheria</taxon>
        <taxon>Chiroptera</taxon>
        <taxon>Yinpterochiroptera</taxon>
        <taxon>Rhinolophoidea</taxon>
        <taxon>Rhinolophidae</taxon>
        <taxon>Rhinolophinae</taxon>
        <taxon>Rhinolophus</taxon>
    </lineage>
</organism>